<dbReference type="Pfam" id="PF01369">
    <property type="entry name" value="Sec7"/>
    <property type="match status" value="1"/>
</dbReference>
<dbReference type="Pfam" id="PF09324">
    <property type="entry name" value="Sec7-like_HDS"/>
    <property type="match status" value="1"/>
</dbReference>
<comment type="subcellular location">
    <subcellularLocation>
        <location evidence="1">Cytoplasm</location>
    </subcellularLocation>
</comment>
<dbReference type="GO" id="GO:0032012">
    <property type="term" value="P:regulation of ARF protein signal transduction"/>
    <property type="evidence" value="ECO:0007669"/>
    <property type="project" value="InterPro"/>
</dbReference>
<dbReference type="Gene3D" id="1.10.1000.11">
    <property type="entry name" value="Arf Nucleotide-binding Site Opener,domain 2"/>
    <property type="match status" value="1"/>
</dbReference>
<organism evidence="5">
    <name type="scientific">Alexandrium catenella</name>
    <name type="common">Red tide dinoflagellate</name>
    <name type="synonym">Gonyaulax catenella</name>
    <dbReference type="NCBI Taxonomy" id="2925"/>
    <lineage>
        <taxon>Eukaryota</taxon>
        <taxon>Sar</taxon>
        <taxon>Alveolata</taxon>
        <taxon>Dinophyceae</taxon>
        <taxon>Gonyaulacales</taxon>
        <taxon>Pyrocystaceae</taxon>
        <taxon>Alexandrium</taxon>
    </lineage>
</organism>
<dbReference type="SUPFAM" id="SSF48425">
    <property type="entry name" value="Sec7 domain"/>
    <property type="match status" value="1"/>
</dbReference>
<evidence type="ECO:0000256" key="1">
    <source>
        <dbReference type="ARBA" id="ARBA00004496"/>
    </source>
</evidence>
<evidence type="ECO:0000313" key="5">
    <source>
        <dbReference type="EMBL" id="CAD9113731.1"/>
    </source>
</evidence>
<evidence type="ECO:0000256" key="3">
    <source>
        <dbReference type="SAM" id="MobiDB-lite"/>
    </source>
</evidence>
<dbReference type="InterPro" id="IPR035999">
    <property type="entry name" value="Sec7_dom_sf"/>
</dbReference>
<dbReference type="InterPro" id="IPR015403">
    <property type="entry name" value="Mon2/Sec7/BIG1-like_HDS"/>
</dbReference>
<dbReference type="PROSITE" id="PS50190">
    <property type="entry name" value="SEC7"/>
    <property type="match status" value="1"/>
</dbReference>
<proteinExistence type="predicted"/>
<dbReference type="GO" id="GO:0005737">
    <property type="term" value="C:cytoplasm"/>
    <property type="evidence" value="ECO:0007669"/>
    <property type="project" value="UniProtKB-SubCell"/>
</dbReference>
<feature type="region of interest" description="Disordered" evidence="3">
    <location>
        <begin position="898"/>
        <end position="917"/>
    </location>
</feature>
<dbReference type="SUPFAM" id="SSF48371">
    <property type="entry name" value="ARM repeat"/>
    <property type="match status" value="1"/>
</dbReference>
<dbReference type="PANTHER" id="PTHR10663">
    <property type="entry name" value="GUANYL-NUCLEOTIDE EXCHANGE FACTOR"/>
    <property type="match status" value="1"/>
</dbReference>
<gene>
    <name evidence="5" type="ORF">ACAT0790_LOCUS13776</name>
</gene>
<dbReference type="InterPro" id="IPR000904">
    <property type="entry name" value="Sec7_dom"/>
</dbReference>
<dbReference type="Pfam" id="PF20252">
    <property type="entry name" value="BIG2_C"/>
    <property type="match status" value="1"/>
</dbReference>
<accession>A0A7S1LWR9</accession>
<dbReference type="InterPro" id="IPR023394">
    <property type="entry name" value="Sec7_C_sf"/>
</dbReference>
<feature type="region of interest" description="Disordered" evidence="3">
    <location>
        <begin position="636"/>
        <end position="655"/>
    </location>
</feature>
<dbReference type="EMBL" id="HBGE01022702">
    <property type="protein sequence ID" value="CAD9113731.1"/>
    <property type="molecule type" value="Transcribed_RNA"/>
</dbReference>
<name>A0A7S1LWR9_ALECA</name>
<dbReference type="GO" id="GO:0005085">
    <property type="term" value="F:guanyl-nucleotide exchange factor activity"/>
    <property type="evidence" value="ECO:0007669"/>
    <property type="project" value="InterPro"/>
</dbReference>
<feature type="compositionally biased region" description="Low complexity" evidence="3">
    <location>
        <begin position="985"/>
        <end position="1008"/>
    </location>
</feature>
<evidence type="ECO:0000256" key="2">
    <source>
        <dbReference type="ARBA" id="ARBA00022490"/>
    </source>
</evidence>
<feature type="domain" description="SEC7" evidence="4">
    <location>
        <begin position="1"/>
        <end position="50"/>
    </location>
</feature>
<reference evidence="5" key="1">
    <citation type="submission" date="2021-01" db="EMBL/GenBank/DDBJ databases">
        <authorList>
            <person name="Corre E."/>
            <person name="Pelletier E."/>
            <person name="Niang G."/>
            <person name="Scheremetjew M."/>
            <person name="Finn R."/>
            <person name="Kale V."/>
            <person name="Holt S."/>
            <person name="Cochrane G."/>
            <person name="Meng A."/>
            <person name="Brown T."/>
            <person name="Cohen L."/>
        </authorList>
    </citation>
    <scope>NUCLEOTIDE SEQUENCE</scope>
    <source>
        <strain evidence="5">OF101</strain>
    </source>
</reference>
<dbReference type="AlphaFoldDB" id="A0A7S1LWR9"/>
<feature type="compositionally biased region" description="Gly residues" evidence="3">
    <location>
        <begin position="1009"/>
        <end position="1021"/>
    </location>
</feature>
<dbReference type="InterPro" id="IPR046455">
    <property type="entry name" value="Sec7/BIG1-like_C"/>
</dbReference>
<evidence type="ECO:0000259" key="4">
    <source>
        <dbReference type="PROSITE" id="PS50190"/>
    </source>
</evidence>
<feature type="region of interest" description="Disordered" evidence="3">
    <location>
        <begin position="985"/>
        <end position="1021"/>
    </location>
</feature>
<feature type="compositionally biased region" description="Basic and acidic residues" evidence="3">
    <location>
        <begin position="638"/>
        <end position="648"/>
    </location>
</feature>
<keyword evidence="2" id="KW-0963">Cytoplasm</keyword>
<protein>
    <recommendedName>
        <fullName evidence="4">SEC7 domain-containing protein</fullName>
    </recommendedName>
</protein>
<sequence length="1021" mass="113692">MIMLQTDLHNGQVKNKMTKDQFVSNNRGINDNNDLPREYLEKLYDSIATNPMSLKEDEDLQRRLDTQSAQGASQKFELFVRETESIVQKSQEMMKQGVSKHRSTAYVAAQSVEHVRPLFEVACWPYLATLAVLLEMQDSPTSVELCIEGFKHCIRIAARFDMDTERDAFVSSLAKFTYLITIKEMKQKNIECIKALFAIGLSEGNNLGPAWQFVLHCISQLERLHLIGSHSREDFQFFQGEEDQGSPSPAALTQRSTSVSTMGNQVLKRRAHGLGVSALVPLGLDDRQVELVNSESVIAQIDSAQIELLFNRSTSLGSTAIVHFVSQLARVSEEELALADQPRIFSLQKLVEVAHHNMGRIRLVWSQIWTVLSRHFVEVAKHSNIRVCMYGIDSLRQLAMKFLEKDELSNYNFQAEFLRPFEVVMTTPGVSKEVKDLVVSIISNMVHMRINNIKSGWKTVFHILHSAAQDHGSDATAQCAFACIEKVIEVSYHLFIENLTDGVRCLLAFGQCKANLSLSLKSIAYILQAAEYLADKTKPEPPPPPLSTLAVMHGSADAVAQAGPSHPAAHWFPILRGLSMLVSDPRRDVRAAALNGVFDVLREHGSAVFDEDTWRMVFNGVIKPLFYDIHDQLQNGDQRPDGAGDGRSEGTAASWAASMGPPTCLAALTALVRLFESNLASLSFLLDDVLRLIEKCIQHETEAVARIGVEGFKQLLLQTGRTLDTDSWQKVTASILKLFNDSMPTELMRVKANAPGDSQLPFRKEAVVNQCVVQLLLIDMLQDAVEQHYEHISTAGIMTLLDALQRSFEFAQEFNQQIELRQTLKRLGFMREMKQLPGLLKQEREALSCSLKVLFRVQSDERMLGSQHEVQAVERLMRLCGMVLSNYVSKEQHLQELTEARQEPVQAEGSAKDRDVEMEREISGLERIISEVLLRGLKDLQADQFARHAPALFPLLSELTVVNSREIRIMVRDVLLERVGPLLGQAPSRPAEAQAAGAAERPSPAGEPAAGGGEALSGAAG</sequence>
<dbReference type="PANTHER" id="PTHR10663:SF375">
    <property type="entry name" value="LD29171P"/>
    <property type="match status" value="1"/>
</dbReference>
<dbReference type="InterPro" id="IPR016024">
    <property type="entry name" value="ARM-type_fold"/>
</dbReference>